<keyword evidence="2" id="KW-1185">Reference proteome</keyword>
<gene>
    <name evidence="1" type="ORF">CFIMG_007622RA00001</name>
</gene>
<dbReference type="AlphaFoldDB" id="A0A2C5XBR2"/>
<reference evidence="1 2" key="2">
    <citation type="journal article" date="2013" name="IMA Fungus">
        <title>IMA Genome-F 1: Ceratocystis fimbriata: Draft nuclear genome sequence for the plant pathogen, Ceratocystis fimbriata.</title>
        <authorList>
            <person name="Wilken P.M."/>
            <person name="Steenkamp E.T."/>
            <person name="Wingfield M.J."/>
            <person name="de Beer Z.W."/>
            <person name="Wingfield B.D."/>
        </authorList>
    </citation>
    <scope>NUCLEOTIDE SEQUENCE [LARGE SCALE GENOMIC DNA]</scope>
    <source>
        <strain evidence="1 2">CBS 114723</strain>
    </source>
</reference>
<name>A0A2C5XBR2_9PEZI</name>
<evidence type="ECO:0000313" key="2">
    <source>
        <dbReference type="Proteomes" id="UP000222788"/>
    </source>
</evidence>
<dbReference type="EMBL" id="APWK03000017">
    <property type="protein sequence ID" value="PHH54975.1"/>
    <property type="molecule type" value="Genomic_DNA"/>
</dbReference>
<dbReference type="Proteomes" id="UP000222788">
    <property type="component" value="Unassembled WGS sequence"/>
</dbReference>
<comment type="caution">
    <text evidence="1">The sequence shown here is derived from an EMBL/GenBank/DDBJ whole genome shotgun (WGS) entry which is preliminary data.</text>
</comment>
<organism evidence="1 2">
    <name type="scientific">Ceratocystis fimbriata CBS 114723</name>
    <dbReference type="NCBI Taxonomy" id="1035309"/>
    <lineage>
        <taxon>Eukaryota</taxon>
        <taxon>Fungi</taxon>
        <taxon>Dikarya</taxon>
        <taxon>Ascomycota</taxon>
        <taxon>Pezizomycotina</taxon>
        <taxon>Sordariomycetes</taxon>
        <taxon>Hypocreomycetidae</taxon>
        <taxon>Microascales</taxon>
        <taxon>Ceratocystidaceae</taxon>
        <taxon>Ceratocystis</taxon>
    </lineage>
</organism>
<reference evidence="1 2" key="1">
    <citation type="journal article" date="2013" name="Fungal Biol.">
        <title>Analysis of microsatellite markers in the genome of the plant pathogen Ceratocystis fimbriata.</title>
        <authorList>
            <person name="Simpson M.C."/>
            <person name="Wilken P.M."/>
            <person name="Coetzee M.P."/>
            <person name="Wingfield M.J."/>
            <person name="Wingfield B.D."/>
        </authorList>
    </citation>
    <scope>NUCLEOTIDE SEQUENCE [LARGE SCALE GENOMIC DNA]</scope>
    <source>
        <strain evidence="1 2">CBS 114723</strain>
    </source>
</reference>
<protein>
    <submittedName>
        <fullName evidence="1">Uncharacterized protein</fullName>
    </submittedName>
</protein>
<evidence type="ECO:0000313" key="1">
    <source>
        <dbReference type="EMBL" id="PHH54975.1"/>
    </source>
</evidence>
<proteinExistence type="predicted"/>
<accession>A0A2C5XBR2</accession>
<sequence>MAIDDVLYDVSFQHVDAQRKLKHAVVLAANARNLTSSLDSAQASRLSTMAMSPASTVVDAEECDLRLPLTRKTTITSVTDTPAVVFHGCLSSSVNSDPYYLKRFRSRQVEVHSSNAPLQPHMMTSAALELASSQNTRLGATVKSTGPTAETAMSAVVQAARARAIYNHAAAHVPLRYRIGKTERKMFVSSPLRKMLATRFVTEKIQQGIQLSCRMA</sequence>